<evidence type="ECO:0000256" key="2">
    <source>
        <dbReference type="SAM" id="Phobius"/>
    </source>
</evidence>
<feature type="transmembrane region" description="Helical" evidence="2">
    <location>
        <begin position="99"/>
        <end position="119"/>
    </location>
</feature>
<evidence type="ECO:0000256" key="1">
    <source>
        <dbReference type="SAM" id="MobiDB-lite"/>
    </source>
</evidence>
<dbReference type="EMBL" id="JAADYS010001949">
    <property type="protein sequence ID" value="KAF4460414.1"/>
    <property type="molecule type" value="Genomic_DNA"/>
</dbReference>
<feature type="transmembrane region" description="Helical" evidence="2">
    <location>
        <begin position="168"/>
        <end position="191"/>
    </location>
</feature>
<name>A0A8H4L379_9HYPO</name>
<feature type="region of interest" description="Disordered" evidence="1">
    <location>
        <begin position="266"/>
        <end position="303"/>
    </location>
</feature>
<feature type="compositionally biased region" description="Polar residues" evidence="1">
    <location>
        <begin position="269"/>
        <end position="282"/>
    </location>
</feature>
<proteinExistence type="predicted"/>
<sequence length="491" mass="55494">MFSRKPVRTYDPKDFPNYRKFFPKPLSAREKLAACIPAIRDFILCNIHLFLVMYNTLCQFLLMVYRNPLELPDAVDYIVGEYKSADGARMAHAGFLLFWLYRTSISLSYTIWDLLVIAFRSWAPFYRSAWAEKAYWARAIVRSVSAAVPSVIRSVFTILPVITRSITLVVPTAIDMSSFFIICAFVLIVGFQLSKSLFGSAAIEEAPEEALKAPATPLATPRQTSPTATSIKPAGAGYVKVSPKAEQYLAARGIVLAGTNANAEDRSINSRFRTSKNRSPNGKTPRSSTSPQSSPEQKKHQAEWLDASLSSVERQLYHTDKDVQRLKILVNYYNKESNTRPQIPEAPPLCGSSNTRQFTIVQHENAHEKQHLKSIMTDYSPQIDWLAGHLQQSNKNLETTLAELKPRLDKIETHGLMPMHLQYDECKTNLEAMAKATKNAWSSAKALEQQCLERIEHLDCEIARYKRMTKTYNKVEGKRVAFAPQAEIIAY</sequence>
<protein>
    <submittedName>
        <fullName evidence="3">Uncharacterized protein</fullName>
    </submittedName>
</protein>
<feature type="compositionally biased region" description="Low complexity" evidence="1">
    <location>
        <begin position="284"/>
        <end position="295"/>
    </location>
</feature>
<reference evidence="3 4" key="1">
    <citation type="submission" date="2020-01" db="EMBL/GenBank/DDBJ databases">
        <title>Identification and distribution of gene clusters putatively required for synthesis of sphingolipid metabolism inhibitors in phylogenetically diverse species of the filamentous fungus Fusarium.</title>
        <authorList>
            <person name="Kim H.-S."/>
            <person name="Busman M."/>
            <person name="Brown D.W."/>
            <person name="Divon H."/>
            <person name="Uhlig S."/>
            <person name="Proctor R.H."/>
        </authorList>
    </citation>
    <scope>NUCLEOTIDE SEQUENCE [LARGE SCALE GENOMIC DNA]</scope>
    <source>
        <strain evidence="3 4">NRRL 20459</strain>
    </source>
</reference>
<dbReference type="OrthoDB" id="5084788at2759"/>
<organism evidence="3 4">
    <name type="scientific">Fusarium albosuccineum</name>
    <dbReference type="NCBI Taxonomy" id="1237068"/>
    <lineage>
        <taxon>Eukaryota</taxon>
        <taxon>Fungi</taxon>
        <taxon>Dikarya</taxon>
        <taxon>Ascomycota</taxon>
        <taxon>Pezizomycotina</taxon>
        <taxon>Sordariomycetes</taxon>
        <taxon>Hypocreomycetidae</taxon>
        <taxon>Hypocreales</taxon>
        <taxon>Nectriaceae</taxon>
        <taxon>Fusarium</taxon>
        <taxon>Fusarium decemcellulare species complex</taxon>
    </lineage>
</organism>
<keyword evidence="2" id="KW-0472">Membrane</keyword>
<dbReference type="Proteomes" id="UP000554235">
    <property type="component" value="Unassembled WGS sequence"/>
</dbReference>
<comment type="caution">
    <text evidence="3">The sequence shown here is derived from an EMBL/GenBank/DDBJ whole genome shotgun (WGS) entry which is preliminary data.</text>
</comment>
<gene>
    <name evidence="3" type="ORF">FALBO_12808</name>
</gene>
<keyword evidence="2" id="KW-1133">Transmembrane helix</keyword>
<keyword evidence="2" id="KW-0812">Transmembrane</keyword>
<dbReference type="AlphaFoldDB" id="A0A8H4L379"/>
<evidence type="ECO:0000313" key="3">
    <source>
        <dbReference type="EMBL" id="KAF4460414.1"/>
    </source>
</evidence>
<accession>A0A8H4L379</accession>
<evidence type="ECO:0000313" key="4">
    <source>
        <dbReference type="Proteomes" id="UP000554235"/>
    </source>
</evidence>
<feature type="transmembrane region" description="Helical" evidence="2">
    <location>
        <begin position="42"/>
        <end position="65"/>
    </location>
</feature>
<keyword evidence="4" id="KW-1185">Reference proteome</keyword>
<feature type="region of interest" description="Disordered" evidence="1">
    <location>
        <begin position="213"/>
        <end position="233"/>
    </location>
</feature>